<evidence type="ECO:0000313" key="5">
    <source>
        <dbReference type="Proteomes" id="UP000290289"/>
    </source>
</evidence>
<sequence>MQAVKDKINEIGAMKKVKEEARAEERAEKEISKARADVAHEVRLAKEAEAAMSLHVAKAGEIARAGDKAAHEHEIKAKRAADGTNTTHGHGASPSELAGAGGHPAYKRMP</sequence>
<evidence type="ECO:0000313" key="4">
    <source>
        <dbReference type="EMBL" id="RXH93228.1"/>
    </source>
</evidence>
<evidence type="ECO:0000256" key="2">
    <source>
        <dbReference type="SAM" id="Coils"/>
    </source>
</evidence>
<dbReference type="GO" id="GO:0009793">
    <property type="term" value="P:embryo development ending in seed dormancy"/>
    <property type="evidence" value="ECO:0007669"/>
    <property type="project" value="InterPro"/>
</dbReference>
<proteinExistence type="inferred from homology"/>
<dbReference type="AlphaFoldDB" id="A0A498JBW1"/>
<comment type="similarity">
    <text evidence="1">Belongs to the LEA type 1 family.</text>
</comment>
<reference evidence="4 5" key="1">
    <citation type="submission" date="2018-10" db="EMBL/GenBank/DDBJ databases">
        <title>A high-quality apple genome assembly.</title>
        <authorList>
            <person name="Hu J."/>
        </authorList>
    </citation>
    <scope>NUCLEOTIDE SEQUENCE [LARGE SCALE GENOMIC DNA]</scope>
    <source>
        <strain evidence="5">cv. HFTH1</strain>
        <tissue evidence="4">Young leaf</tissue>
    </source>
</reference>
<evidence type="ECO:0000256" key="3">
    <source>
        <dbReference type="SAM" id="MobiDB-lite"/>
    </source>
</evidence>
<dbReference type="PANTHER" id="PTHR33493:SF29">
    <property type="entry name" value="LATE EMBRYOGENESIS ABUNDANT PROTEIN"/>
    <property type="match status" value="1"/>
</dbReference>
<comment type="caution">
    <text evidence="4">The sequence shown here is derived from an EMBL/GenBank/DDBJ whole genome shotgun (WGS) entry which is preliminary data.</text>
</comment>
<dbReference type="EMBL" id="RDQH01000333">
    <property type="protein sequence ID" value="RXH93228.1"/>
    <property type="molecule type" value="Genomic_DNA"/>
</dbReference>
<dbReference type="PANTHER" id="PTHR33493">
    <property type="entry name" value="LATE EMBRYOGENESIS ABUNDANT PROTEIN 6-RELATED"/>
    <property type="match status" value="1"/>
</dbReference>
<protein>
    <submittedName>
        <fullName evidence="4">Uncharacterized protein</fullName>
    </submittedName>
</protein>
<organism evidence="4 5">
    <name type="scientific">Malus domestica</name>
    <name type="common">Apple</name>
    <name type="synonym">Pyrus malus</name>
    <dbReference type="NCBI Taxonomy" id="3750"/>
    <lineage>
        <taxon>Eukaryota</taxon>
        <taxon>Viridiplantae</taxon>
        <taxon>Streptophyta</taxon>
        <taxon>Embryophyta</taxon>
        <taxon>Tracheophyta</taxon>
        <taxon>Spermatophyta</taxon>
        <taxon>Magnoliopsida</taxon>
        <taxon>eudicotyledons</taxon>
        <taxon>Gunneridae</taxon>
        <taxon>Pentapetalae</taxon>
        <taxon>rosids</taxon>
        <taxon>fabids</taxon>
        <taxon>Rosales</taxon>
        <taxon>Rosaceae</taxon>
        <taxon>Amygdaloideae</taxon>
        <taxon>Maleae</taxon>
        <taxon>Malus</taxon>
    </lineage>
</organism>
<dbReference type="Proteomes" id="UP000290289">
    <property type="component" value="Chromosome 7"/>
</dbReference>
<dbReference type="InterPro" id="IPR005513">
    <property type="entry name" value="LEA_1"/>
</dbReference>
<keyword evidence="5" id="KW-1185">Reference proteome</keyword>
<feature type="region of interest" description="Disordered" evidence="3">
    <location>
        <begin position="63"/>
        <end position="110"/>
    </location>
</feature>
<feature type="coiled-coil region" evidence="2">
    <location>
        <begin position="4"/>
        <end position="37"/>
    </location>
</feature>
<keyword evidence="2" id="KW-0175">Coiled coil</keyword>
<evidence type="ECO:0000256" key="1">
    <source>
        <dbReference type="ARBA" id="ARBA00010975"/>
    </source>
</evidence>
<dbReference type="Pfam" id="PF03760">
    <property type="entry name" value="LEA_1"/>
    <property type="match status" value="1"/>
</dbReference>
<name>A0A498JBW1_MALDO</name>
<gene>
    <name evidence="4" type="ORF">DVH24_013804</name>
</gene>
<accession>A0A498JBW1</accession>
<feature type="compositionally biased region" description="Basic and acidic residues" evidence="3">
    <location>
        <begin position="64"/>
        <end position="81"/>
    </location>
</feature>